<dbReference type="InterPro" id="IPR000504">
    <property type="entry name" value="RRM_dom"/>
</dbReference>
<feature type="non-terminal residue" evidence="4">
    <location>
        <position position="1"/>
    </location>
</feature>
<dbReference type="EMBL" id="CAJNYU010000199">
    <property type="protein sequence ID" value="CAF3340143.1"/>
    <property type="molecule type" value="Genomic_DNA"/>
</dbReference>
<dbReference type="PROSITE" id="PS50102">
    <property type="entry name" value="RRM"/>
    <property type="match status" value="1"/>
</dbReference>
<protein>
    <recommendedName>
        <fullName evidence="3">RRM domain-containing protein</fullName>
    </recommendedName>
</protein>
<comment type="caution">
    <text evidence="4">The sequence shown here is derived from an EMBL/GenBank/DDBJ whole genome shotgun (WGS) entry which is preliminary data.</text>
</comment>
<dbReference type="Pfam" id="PF00076">
    <property type="entry name" value="RRM_1"/>
    <property type="match status" value="1"/>
</dbReference>
<dbReference type="PANTHER" id="PTHR21245">
    <property type="entry name" value="HETEROGENEOUS NUCLEAR RIBONUCLEOPROTEIN"/>
    <property type="match status" value="1"/>
</dbReference>
<organism evidence="4 5">
    <name type="scientific">Rotaria socialis</name>
    <dbReference type="NCBI Taxonomy" id="392032"/>
    <lineage>
        <taxon>Eukaryota</taxon>
        <taxon>Metazoa</taxon>
        <taxon>Spiralia</taxon>
        <taxon>Gnathifera</taxon>
        <taxon>Rotifera</taxon>
        <taxon>Eurotatoria</taxon>
        <taxon>Bdelloidea</taxon>
        <taxon>Philodinida</taxon>
        <taxon>Philodinidae</taxon>
        <taxon>Rotaria</taxon>
    </lineage>
</organism>
<dbReference type="AlphaFoldDB" id="A0A817V9Z5"/>
<dbReference type="SMART" id="SM00360">
    <property type="entry name" value="RRM"/>
    <property type="match status" value="1"/>
</dbReference>
<evidence type="ECO:0000256" key="1">
    <source>
        <dbReference type="ARBA" id="ARBA00022884"/>
    </source>
</evidence>
<dbReference type="InterPro" id="IPR012677">
    <property type="entry name" value="Nucleotide-bd_a/b_plait_sf"/>
</dbReference>
<dbReference type="Proteomes" id="UP000663869">
    <property type="component" value="Unassembled WGS sequence"/>
</dbReference>
<accession>A0A817V9Z5</accession>
<keyword evidence="1 2" id="KW-0694">RNA-binding</keyword>
<dbReference type="CDD" id="cd12249">
    <property type="entry name" value="RRM1_hnRNPR_like"/>
    <property type="match status" value="1"/>
</dbReference>
<proteinExistence type="predicted"/>
<evidence type="ECO:0000313" key="5">
    <source>
        <dbReference type="Proteomes" id="UP000663869"/>
    </source>
</evidence>
<dbReference type="SUPFAM" id="SSF54928">
    <property type="entry name" value="RNA-binding domain, RBD"/>
    <property type="match status" value="1"/>
</dbReference>
<evidence type="ECO:0000313" key="4">
    <source>
        <dbReference type="EMBL" id="CAF3340143.1"/>
    </source>
</evidence>
<gene>
    <name evidence="4" type="ORF">FME351_LOCUS3511</name>
</gene>
<evidence type="ECO:0000259" key="3">
    <source>
        <dbReference type="PROSITE" id="PS50102"/>
    </source>
</evidence>
<reference evidence="4" key="1">
    <citation type="submission" date="2021-02" db="EMBL/GenBank/DDBJ databases">
        <authorList>
            <person name="Nowell W R."/>
        </authorList>
    </citation>
    <scope>NUCLEOTIDE SEQUENCE</scope>
</reference>
<name>A0A817V9Z5_9BILA</name>
<dbReference type="InterPro" id="IPR035979">
    <property type="entry name" value="RBD_domain_sf"/>
</dbReference>
<evidence type="ECO:0000256" key="2">
    <source>
        <dbReference type="PROSITE-ProRule" id="PRU00176"/>
    </source>
</evidence>
<dbReference type="GO" id="GO:0003723">
    <property type="term" value="F:RNA binding"/>
    <property type="evidence" value="ECO:0007669"/>
    <property type="project" value="UniProtKB-UniRule"/>
</dbReference>
<feature type="domain" description="RRM" evidence="3">
    <location>
        <begin position="25"/>
        <end position="103"/>
    </location>
</feature>
<dbReference type="Gene3D" id="3.30.70.330">
    <property type="match status" value="1"/>
</dbReference>
<sequence length="226" mass="26409">QENGQRKTGPPPDWSTTCHPPGRGCEVFVGKLPRDCFESELFPLFERCGQIYEMRLMMDFSGFNRGYAFITYTCRDDAKRSVKELNNYEIRPSRLIGVCQSVDNCRLFVGGIPKTKKREEILDEMCKYPMSNRTISPMNIDLENAICYDQEQRSKRYKKNNSNARARTDLAQETEESFYLPKCPLTEEFSHCSKLHDLQEEVQVIIDEDDDRIDDALNFHKDQDEF</sequence>